<dbReference type="RefSeq" id="WP_150690646.1">
    <property type="nucleotide sequence ID" value="NZ_CABPSJ010000003.1"/>
</dbReference>
<dbReference type="InterPro" id="IPR036291">
    <property type="entry name" value="NAD(P)-bd_dom_sf"/>
</dbReference>
<comment type="similarity">
    <text evidence="1">Belongs to the D-isomer specific 2-hydroxyacid dehydrogenase family.</text>
</comment>
<keyword evidence="2" id="KW-0560">Oxidoreductase</keyword>
<keyword evidence="5" id="KW-0670">Pyruvate</keyword>
<keyword evidence="3" id="KW-0520">NAD</keyword>
<name>A0A5E4VK87_9BURK</name>
<evidence type="ECO:0000313" key="5">
    <source>
        <dbReference type="EMBL" id="VVE12767.1"/>
    </source>
</evidence>
<evidence type="ECO:0000259" key="4">
    <source>
        <dbReference type="Pfam" id="PF02826"/>
    </source>
</evidence>
<dbReference type="Gene3D" id="3.40.50.720">
    <property type="entry name" value="NAD(P)-binding Rossmann-like Domain"/>
    <property type="match status" value="2"/>
</dbReference>
<feature type="domain" description="D-isomer specific 2-hydroxyacid dehydrogenase NAD-binding" evidence="4">
    <location>
        <begin position="108"/>
        <end position="278"/>
    </location>
</feature>
<dbReference type="InterPro" id="IPR006140">
    <property type="entry name" value="D-isomer_DH_NAD-bd"/>
</dbReference>
<evidence type="ECO:0000256" key="1">
    <source>
        <dbReference type="ARBA" id="ARBA00005854"/>
    </source>
</evidence>
<evidence type="ECO:0000256" key="2">
    <source>
        <dbReference type="ARBA" id="ARBA00023002"/>
    </source>
</evidence>
<dbReference type="PROSITE" id="PS00065">
    <property type="entry name" value="D_2_HYDROXYACID_DH_1"/>
    <property type="match status" value="1"/>
</dbReference>
<dbReference type="PANTHER" id="PTHR43333:SF1">
    <property type="entry name" value="D-ISOMER SPECIFIC 2-HYDROXYACID DEHYDROGENASE NAD-BINDING DOMAIN-CONTAINING PROTEIN"/>
    <property type="match status" value="1"/>
</dbReference>
<gene>
    <name evidence="5" type="ORF">PCO31110_02750</name>
</gene>
<dbReference type="InterPro" id="IPR029753">
    <property type="entry name" value="D-isomer_DH_CS"/>
</dbReference>
<accession>A0A5E4VK87</accession>
<dbReference type="GO" id="GO:0016616">
    <property type="term" value="F:oxidoreductase activity, acting on the CH-OH group of donors, NAD or NADP as acceptor"/>
    <property type="evidence" value="ECO:0007669"/>
    <property type="project" value="UniProtKB-ARBA"/>
</dbReference>
<dbReference type="CDD" id="cd12164">
    <property type="entry name" value="GDH_like_2"/>
    <property type="match status" value="1"/>
</dbReference>
<protein>
    <submittedName>
        <fullName evidence="5">Glyoxylate/hydroxypyruvate reductase A</fullName>
    </submittedName>
</protein>
<evidence type="ECO:0000313" key="6">
    <source>
        <dbReference type="Proteomes" id="UP000337189"/>
    </source>
</evidence>
<dbReference type="PROSITE" id="PS00671">
    <property type="entry name" value="D_2_HYDROXYACID_DH_3"/>
    <property type="match status" value="1"/>
</dbReference>
<dbReference type="PANTHER" id="PTHR43333">
    <property type="entry name" value="2-HACID_DH_C DOMAIN-CONTAINING PROTEIN"/>
    <property type="match status" value="1"/>
</dbReference>
<dbReference type="EMBL" id="CABPSJ010000003">
    <property type="protein sequence ID" value="VVE12767.1"/>
    <property type="molecule type" value="Genomic_DNA"/>
</dbReference>
<sequence length="312" mass="33808">MEILFAMNGVNPSLWLDALRKAMPAANIRTWLPGDSAPADYVIFWKGDPAALSARTGLKAIFNMGAGVDALMALVGEHPGLIDDHVPVVRLEDAGMARQMVEYAIYCALRFARHFDIYEAHARERVWQPLDACSFDAFPIGVLGAGKLGLPVATALAGLGFPVRLYSRSEKEVPGVTTYAGPERLMEFATGTSLMVNLLPNTPETEGILGKSLFDVMADSSYIVNLARGSHVNDTELIAALDSGKLARAVLDVFRAEPLAADHPFWSHPGIDITPHISARTLLAESVAQVAEKIARRERGEPLAGLDFRRGY</sequence>
<dbReference type="Pfam" id="PF02826">
    <property type="entry name" value="2-Hacid_dh_C"/>
    <property type="match status" value="1"/>
</dbReference>
<dbReference type="OrthoDB" id="9787219at2"/>
<organism evidence="5 6">
    <name type="scientific">Pandoraea communis</name>
    <dbReference type="NCBI Taxonomy" id="2508297"/>
    <lineage>
        <taxon>Bacteria</taxon>
        <taxon>Pseudomonadati</taxon>
        <taxon>Pseudomonadota</taxon>
        <taxon>Betaproteobacteria</taxon>
        <taxon>Burkholderiales</taxon>
        <taxon>Burkholderiaceae</taxon>
        <taxon>Pandoraea</taxon>
    </lineage>
</organism>
<dbReference type="GO" id="GO:0051287">
    <property type="term" value="F:NAD binding"/>
    <property type="evidence" value="ECO:0007669"/>
    <property type="project" value="InterPro"/>
</dbReference>
<dbReference type="AlphaFoldDB" id="A0A5E4VK87"/>
<reference evidence="5 6" key="1">
    <citation type="submission" date="2019-08" db="EMBL/GenBank/DDBJ databases">
        <authorList>
            <person name="Peeters C."/>
        </authorList>
    </citation>
    <scope>NUCLEOTIDE SEQUENCE [LARGE SCALE GENOMIC DNA]</scope>
    <source>
        <strain evidence="5 6">LMG 31110</strain>
    </source>
</reference>
<dbReference type="Proteomes" id="UP000337189">
    <property type="component" value="Unassembled WGS sequence"/>
</dbReference>
<evidence type="ECO:0000256" key="3">
    <source>
        <dbReference type="ARBA" id="ARBA00023027"/>
    </source>
</evidence>
<dbReference type="InterPro" id="IPR029752">
    <property type="entry name" value="D-isomer_DH_CS1"/>
</dbReference>
<proteinExistence type="inferred from homology"/>
<dbReference type="SUPFAM" id="SSF51735">
    <property type="entry name" value="NAD(P)-binding Rossmann-fold domains"/>
    <property type="match status" value="1"/>
</dbReference>